<evidence type="ECO:0000256" key="5">
    <source>
        <dbReference type="ARBA" id="ARBA00023136"/>
    </source>
</evidence>
<evidence type="ECO:0000256" key="4">
    <source>
        <dbReference type="ARBA" id="ARBA00022989"/>
    </source>
</evidence>
<feature type="transmembrane region" description="Helical" evidence="9">
    <location>
        <begin position="20"/>
        <end position="43"/>
    </location>
</feature>
<evidence type="ECO:0000256" key="1">
    <source>
        <dbReference type="ARBA" id="ARBA00004141"/>
    </source>
</evidence>
<dbReference type="CDD" id="cd04590">
    <property type="entry name" value="CBS_pair_CorC_HlyC_assoc"/>
    <property type="match status" value="1"/>
</dbReference>
<keyword evidence="3" id="KW-0677">Repeat</keyword>
<dbReference type="Pfam" id="PF01595">
    <property type="entry name" value="CNNM"/>
    <property type="match status" value="1"/>
</dbReference>
<evidence type="ECO:0000256" key="7">
    <source>
        <dbReference type="PROSITE-ProRule" id="PRU01193"/>
    </source>
</evidence>
<feature type="compositionally biased region" description="Gly residues" evidence="8">
    <location>
        <begin position="198"/>
        <end position="212"/>
    </location>
</feature>
<evidence type="ECO:0000259" key="10">
    <source>
        <dbReference type="PROSITE" id="PS51371"/>
    </source>
</evidence>
<feature type="region of interest" description="Disordered" evidence="8">
    <location>
        <begin position="234"/>
        <end position="302"/>
    </location>
</feature>
<dbReference type="GO" id="GO:0005737">
    <property type="term" value="C:cytoplasm"/>
    <property type="evidence" value="ECO:0007669"/>
    <property type="project" value="TreeGrafter"/>
</dbReference>
<feature type="region of interest" description="Disordered" evidence="8">
    <location>
        <begin position="192"/>
        <end position="217"/>
    </location>
</feature>
<dbReference type="InterPro" id="IPR044751">
    <property type="entry name" value="Ion_transp-like_CBS"/>
</dbReference>
<protein>
    <submittedName>
        <fullName evidence="12">Uncharacterized protein</fullName>
    </submittedName>
</protein>
<reference evidence="12 13" key="1">
    <citation type="submission" date="2022-07" db="EMBL/GenBank/DDBJ databases">
        <title>Genome-wide signatures of adaptation to extreme environments.</title>
        <authorList>
            <person name="Cho C.H."/>
            <person name="Yoon H.S."/>
        </authorList>
    </citation>
    <scope>NUCLEOTIDE SEQUENCE [LARGE SCALE GENOMIC DNA]</scope>
    <source>
        <strain evidence="12 13">DBV 063 E5</strain>
    </source>
</reference>
<dbReference type="InterPro" id="IPR002550">
    <property type="entry name" value="CNNM"/>
</dbReference>
<organism evidence="12 13">
    <name type="scientific">Cyanidium caldarium</name>
    <name type="common">Red alga</name>
    <dbReference type="NCBI Taxonomy" id="2771"/>
    <lineage>
        <taxon>Eukaryota</taxon>
        <taxon>Rhodophyta</taxon>
        <taxon>Bangiophyceae</taxon>
        <taxon>Cyanidiales</taxon>
        <taxon>Cyanidiaceae</taxon>
        <taxon>Cyanidium</taxon>
    </lineage>
</organism>
<feature type="compositionally biased region" description="Polar residues" evidence="8">
    <location>
        <begin position="668"/>
        <end position="686"/>
    </location>
</feature>
<keyword evidence="6" id="KW-0129">CBS domain</keyword>
<keyword evidence="13" id="KW-1185">Reference proteome</keyword>
<dbReference type="GO" id="GO:0030026">
    <property type="term" value="P:intracellular manganese ion homeostasis"/>
    <property type="evidence" value="ECO:0007669"/>
    <property type="project" value="TreeGrafter"/>
</dbReference>
<dbReference type="FunFam" id="3.10.580.10:FF:000006">
    <property type="entry name" value="DUF21 and CBS domain protein"/>
    <property type="match status" value="1"/>
</dbReference>
<evidence type="ECO:0000313" key="12">
    <source>
        <dbReference type="EMBL" id="KAK4538763.1"/>
    </source>
</evidence>
<dbReference type="InterPro" id="IPR045095">
    <property type="entry name" value="ACDP"/>
</dbReference>
<dbReference type="InterPro" id="IPR046342">
    <property type="entry name" value="CBS_dom_sf"/>
</dbReference>
<feature type="transmembrane region" description="Helical" evidence="9">
    <location>
        <begin position="131"/>
        <end position="150"/>
    </location>
</feature>
<accession>A0AAV9J335</accession>
<dbReference type="AlphaFoldDB" id="A0AAV9J335"/>
<proteinExistence type="predicted"/>
<comment type="caution">
    <text evidence="12">The sequence shown here is derived from an EMBL/GenBank/DDBJ whole genome shotgun (WGS) entry which is preliminary data.</text>
</comment>
<feature type="region of interest" description="Disordered" evidence="8">
    <location>
        <begin position="535"/>
        <end position="584"/>
    </location>
</feature>
<dbReference type="PROSITE" id="PS51371">
    <property type="entry name" value="CBS"/>
    <property type="match status" value="2"/>
</dbReference>
<comment type="subcellular location">
    <subcellularLocation>
        <location evidence="1">Membrane</location>
        <topology evidence="1">Multi-pass membrane protein</topology>
    </subcellularLocation>
</comment>
<dbReference type="InterPro" id="IPR000644">
    <property type="entry name" value="CBS_dom"/>
</dbReference>
<dbReference type="Pfam" id="PF00571">
    <property type="entry name" value="CBS"/>
    <property type="match status" value="1"/>
</dbReference>
<feature type="transmembrane region" description="Helical" evidence="9">
    <location>
        <begin position="104"/>
        <end position="124"/>
    </location>
</feature>
<name>A0AAV9J335_CYACA</name>
<feature type="compositionally biased region" description="Polar residues" evidence="8">
    <location>
        <begin position="565"/>
        <end position="582"/>
    </location>
</feature>
<dbReference type="PANTHER" id="PTHR12064:SF97">
    <property type="entry name" value="METAL TRANSPORTER CNNM-5"/>
    <property type="match status" value="1"/>
</dbReference>
<dbReference type="Proteomes" id="UP001301350">
    <property type="component" value="Unassembled WGS sequence"/>
</dbReference>
<dbReference type="Gene3D" id="3.10.580.10">
    <property type="entry name" value="CBS-domain"/>
    <property type="match status" value="1"/>
</dbReference>
<dbReference type="SUPFAM" id="SSF54631">
    <property type="entry name" value="CBS-domain pair"/>
    <property type="match status" value="1"/>
</dbReference>
<evidence type="ECO:0000256" key="6">
    <source>
        <dbReference type="PROSITE-ProRule" id="PRU00703"/>
    </source>
</evidence>
<keyword evidence="2 7" id="KW-0812">Transmembrane</keyword>
<evidence type="ECO:0000259" key="11">
    <source>
        <dbReference type="PROSITE" id="PS51846"/>
    </source>
</evidence>
<dbReference type="EMBL" id="JANCYW010000020">
    <property type="protein sequence ID" value="KAK4538763.1"/>
    <property type="molecule type" value="Genomic_DNA"/>
</dbReference>
<feature type="compositionally biased region" description="Low complexity" evidence="8">
    <location>
        <begin position="236"/>
        <end position="277"/>
    </location>
</feature>
<dbReference type="GO" id="GO:0010960">
    <property type="term" value="P:magnesium ion homeostasis"/>
    <property type="evidence" value="ECO:0007669"/>
    <property type="project" value="InterPro"/>
</dbReference>
<feature type="domain" description="CNNM transmembrane" evidence="11">
    <location>
        <begin position="14"/>
        <end position="195"/>
    </location>
</feature>
<feature type="domain" description="CBS" evidence="10">
    <location>
        <begin position="342"/>
        <end position="403"/>
    </location>
</feature>
<evidence type="ECO:0000313" key="13">
    <source>
        <dbReference type="Proteomes" id="UP001301350"/>
    </source>
</evidence>
<feature type="compositionally biased region" description="Basic and acidic residues" evidence="8">
    <location>
        <begin position="538"/>
        <end position="550"/>
    </location>
</feature>
<evidence type="ECO:0000256" key="2">
    <source>
        <dbReference type="ARBA" id="ARBA00022692"/>
    </source>
</evidence>
<dbReference type="PANTHER" id="PTHR12064">
    <property type="entry name" value="METAL TRANSPORTER CNNM"/>
    <property type="match status" value="1"/>
</dbReference>
<feature type="compositionally biased region" description="Basic residues" evidence="8">
    <location>
        <begin position="612"/>
        <end position="621"/>
    </location>
</feature>
<keyword evidence="4 7" id="KW-1133">Transmembrane helix</keyword>
<dbReference type="GO" id="GO:0016020">
    <property type="term" value="C:membrane"/>
    <property type="evidence" value="ECO:0007669"/>
    <property type="project" value="UniProtKB-SubCell"/>
</dbReference>
<sequence length="686" mass="73900">MDGDVQSHTASWLHAVPRPLLWLLAVGCVAMGAMMAGLTLGLMSLDMFQLELLSVSGTTVKEREAARAIAPLRARGNQLLVTLILMNTVANELLPLVLDVLYPGGYLALVLSVVSVVLFGEVLPQAVSSRYALQVGAASAGFTRVLLMLFRPVAWPMAWALDKLLGKELRTGYDRDRLKALIQMHGPTSSIGVDLEASGGGGGGGGGAGGRGSEGERVLSVEQRVAAGERDPLLPRAHSAPQGAAHAAASPTAASSSSSPTRPTTGGPAKATTAARTWSSSGAQAGSWERPYQTGTDADPPAQLLESATSVPRRGFGVLSADEAHILLGALDLSSKKVTQIMTPAKDVFSLSVDERLDRQLLKRILRRGHSRIPIYDGERANVVAILLVKQLLLVDPDEALPIRSIIRRKKRSHKKKVVSPVYVSQECNLLDLFNEFQVGRSHMAIVVESLDRPEDGGHRKLLGIVTLEDIMEEIIMEEVLDETDVYVDNRSHRPLLVKGRDHKWHYSIPDELLASRQRDPQLIRYRDIDEEAYAGRAESHGEDVRREASESAVYEDGDGDRRTLSTSDAAMPYGSSQSASPAENVVVATTSAAAGRAAPTIERRGTAARNAKSKVRRRAPRTTAGEEQGEEGKEPGREESATESDSNGYLEYDFEVGTYVDPPSMRTAMQRSTDSKADTTSPDAA</sequence>
<feature type="compositionally biased region" description="Basic and acidic residues" evidence="8">
    <location>
        <begin position="631"/>
        <end position="641"/>
    </location>
</feature>
<evidence type="ECO:0000256" key="9">
    <source>
        <dbReference type="SAM" id="Phobius"/>
    </source>
</evidence>
<gene>
    <name evidence="12" type="ORF">CDCA_CDCA20G4788</name>
</gene>
<evidence type="ECO:0000256" key="3">
    <source>
        <dbReference type="ARBA" id="ARBA00022737"/>
    </source>
</evidence>
<evidence type="ECO:0000256" key="8">
    <source>
        <dbReference type="SAM" id="MobiDB-lite"/>
    </source>
</evidence>
<feature type="domain" description="CBS" evidence="10">
    <location>
        <begin position="414"/>
        <end position="483"/>
    </location>
</feature>
<dbReference type="PROSITE" id="PS51846">
    <property type="entry name" value="CNNM"/>
    <property type="match status" value="1"/>
</dbReference>
<feature type="region of interest" description="Disordered" evidence="8">
    <location>
        <begin position="598"/>
        <end position="686"/>
    </location>
</feature>
<keyword evidence="5 7" id="KW-0472">Membrane</keyword>